<dbReference type="EMBL" id="UINC01021766">
    <property type="protein sequence ID" value="SVA90019.1"/>
    <property type="molecule type" value="Genomic_DNA"/>
</dbReference>
<dbReference type="AlphaFoldDB" id="A0A381ZLF2"/>
<sequence length="205" mass="22576">VYKWHIDLTDALGEDCTLFTNVTGGNWKNMKNPRTQALLYTFRREEERPDLVSLIRPLGVILMCEAKKSLVELYNNSSEQTLAKHVEVTNNLATELGDAVPGWSKKEASSTIIPTLLWCTDEDSKPTSDEVSKLFRAFSAELQGGGYDGPMVLVGLEVIKDSEMKLSTRSYVYHDGGNTGLVGALATFLSGVQSVECEVHALTDD</sequence>
<name>A0A381ZLF2_9ZZZZ</name>
<reference evidence="1" key="1">
    <citation type="submission" date="2018-05" db="EMBL/GenBank/DDBJ databases">
        <authorList>
            <person name="Lanie J.A."/>
            <person name="Ng W.-L."/>
            <person name="Kazmierczak K.M."/>
            <person name="Andrzejewski T.M."/>
            <person name="Davidsen T.M."/>
            <person name="Wayne K.J."/>
            <person name="Tettelin H."/>
            <person name="Glass J.I."/>
            <person name="Rusch D."/>
            <person name="Podicherti R."/>
            <person name="Tsui H.-C.T."/>
            <person name="Winkler M.E."/>
        </authorList>
    </citation>
    <scope>NUCLEOTIDE SEQUENCE</scope>
</reference>
<accession>A0A381ZLF2</accession>
<feature type="non-terminal residue" evidence="1">
    <location>
        <position position="1"/>
    </location>
</feature>
<organism evidence="1">
    <name type="scientific">marine metagenome</name>
    <dbReference type="NCBI Taxonomy" id="408172"/>
    <lineage>
        <taxon>unclassified sequences</taxon>
        <taxon>metagenomes</taxon>
        <taxon>ecological metagenomes</taxon>
    </lineage>
</organism>
<proteinExistence type="predicted"/>
<gene>
    <name evidence="1" type="ORF">METZ01_LOCUS142873</name>
</gene>
<protein>
    <submittedName>
        <fullName evidence="1">Uncharacterized protein</fullName>
    </submittedName>
</protein>
<evidence type="ECO:0000313" key="1">
    <source>
        <dbReference type="EMBL" id="SVA90019.1"/>
    </source>
</evidence>